<evidence type="ECO:0000313" key="1">
    <source>
        <dbReference type="EMBL" id="PQO46120.1"/>
    </source>
</evidence>
<gene>
    <name evidence="1" type="ORF">C5Y93_11140</name>
</gene>
<dbReference type="Proteomes" id="UP000237819">
    <property type="component" value="Unassembled WGS sequence"/>
</dbReference>
<comment type="caution">
    <text evidence="1">The sequence shown here is derived from an EMBL/GenBank/DDBJ whole genome shotgun (WGS) entry which is preliminary data.</text>
</comment>
<dbReference type="EMBL" id="PUHZ01000011">
    <property type="protein sequence ID" value="PQO46120.1"/>
    <property type="molecule type" value="Genomic_DNA"/>
</dbReference>
<accession>A0A2S8GNX0</accession>
<organism evidence="1 2">
    <name type="scientific">Blastopirellula marina</name>
    <dbReference type="NCBI Taxonomy" id="124"/>
    <lineage>
        <taxon>Bacteria</taxon>
        <taxon>Pseudomonadati</taxon>
        <taxon>Planctomycetota</taxon>
        <taxon>Planctomycetia</taxon>
        <taxon>Pirellulales</taxon>
        <taxon>Pirellulaceae</taxon>
        <taxon>Blastopirellula</taxon>
    </lineage>
</organism>
<sequence length="151" mass="15917">MLKHWPAGLLLLGSLLIGCGGDEKLVPASGQVLFNGEPLTFEGDGFIQVIPQNDRAATGAIDPSDGTFTLTTYQHGDGVARGEHSVTVKVTTLGPRGRSVSLLPDMYTQTATSGLTVTIDEPTDTLRIELTGKLRKLPRGKASRAGDDPGF</sequence>
<evidence type="ECO:0008006" key="3">
    <source>
        <dbReference type="Google" id="ProtNLM"/>
    </source>
</evidence>
<dbReference type="PROSITE" id="PS51257">
    <property type="entry name" value="PROKAR_LIPOPROTEIN"/>
    <property type="match status" value="1"/>
</dbReference>
<protein>
    <recommendedName>
        <fullName evidence="3">Carboxypeptidase regulatory-like domain-containing protein</fullName>
    </recommendedName>
</protein>
<dbReference type="AlphaFoldDB" id="A0A2S8GNX0"/>
<dbReference type="RefSeq" id="WP_105335498.1">
    <property type="nucleotide sequence ID" value="NZ_PUHZ01000011.1"/>
</dbReference>
<reference evidence="1 2" key="1">
    <citation type="submission" date="2018-02" db="EMBL/GenBank/DDBJ databases">
        <title>Comparative genomes isolates from brazilian mangrove.</title>
        <authorList>
            <person name="Araujo J.E."/>
            <person name="Taketani R.G."/>
            <person name="Silva M.C.P."/>
            <person name="Loureco M.V."/>
            <person name="Andreote F.D."/>
        </authorList>
    </citation>
    <scope>NUCLEOTIDE SEQUENCE [LARGE SCALE GENOMIC DNA]</scope>
    <source>
        <strain evidence="1 2">Nap-Phe MGV</strain>
    </source>
</reference>
<proteinExistence type="predicted"/>
<dbReference type="OrthoDB" id="287457at2"/>
<name>A0A2S8GNX0_9BACT</name>
<evidence type="ECO:0000313" key="2">
    <source>
        <dbReference type="Proteomes" id="UP000237819"/>
    </source>
</evidence>